<protein>
    <recommendedName>
        <fullName evidence="6">CSN8/PSMD8/EIF3K domain-containing protein</fullName>
    </recommendedName>
</protein>
<feature type="domain" description="CSN8/PSMD8/EIF3K" evidence="6">
    <location>
        <begin position="55"/>
        <end position="112"/>
    </location>
</feature>
<comment type="caution">
    <text evidence="7">The sequence shown here is derived from an EMBL/GenBank/DDBJ whole genome shotgun (WGS) entry which is preliminary data.</text>
</comment>
<dbReference type="AlphaFoldDB" id="A0AAD9IU78"/>
<dbReference type="PANTHER" id="PTHR13339:SF0">
    <property type="entry name" value="COP9 SIGNALOSOME COMPLEX SUBUNIT 8"/>
    <property type="match status" value="1"/>
</dbReference>
<comment type="subcellular location">
    <subcellularLocation>
        <location evidence="2">Cytoplasm</location>
    </subcellularLocation>
    <subcellularLocation>
        <location evidence="1">Nucleus</location>
    </subcellularLocation>
</comment>
<keyword evidence="3" id="KW-0963">Cytoplasm</keyword>
<accession>A0AAD9IU78</accession>
<dbReference type="GO" id="GO:0000338">
    <property type="term" value="P:protein deneddylation"/>
    <property type="evidence" value="ECO:0007669"/>
    <property type="project" value="InterPro"/>
</dbReference>
<evidence type="ECO:0000256" key="2">
    <source>
        <dbReference type="ARBA" id="ARBA00004496"/>
    </source>
</evidence>
<reference evidence="7" key="1">
    <citation type="journal article" date="2023" name="Mol. Biol. Evol.">
        <title>Third-Generation Sequencing Reveals the Adaptive Role of the Epigenome in Three Deep-Sea Polychaetes.</title>
        <authorList>
            <person name="Perez M."/>
            <person name="Aroh O."/>
            <person name="Sun Y."/>
            <person name="Lan Y."/>
            <person name="Juniper S.K."/>
            <person name="Young C.R."/>
            <person name="Angers B."/>
            <person name="Qian P.Y."/>
        </authorList>
    </citation>
    <scope>NUCLEOTIDE SEQUENCE</scope>
    <source>
        <strain evidence="7">P08H-3</strain>
    </source>
</reference>
<dbReference type="Pfam" id="PF10075">
    <property type="entry name" value="CSN8_PSD8_EIF3K"/>
    <property type="match status" value="1"/>
</dbReference>
<keyword evidence="4" id="KW-0736">Signalosome</keyword>
<dbReference type="InterPro" id="IPR033205">
    <property type="entry name" value="COP9_CSN8"/>
</dbReference>
<organism evidence="7 8">
    <name type="scientific">Paralvinella palmiformis</name>
    <dbReference type="NCBI Taxonomy" id="53620"/>
    <lineage>
        <taxon>Eukaryota</taxon>
        <taxon>Metazoa</taxon>
        <taxon>Spiralia</taxon>
        <taxon>Lophotrochozoa</taxon>
        <taxon>Annelida</taxon>
        <taxon>Polychaeta</taxon>
        <taxon>Sedentaria</taxon>
        <taxon>Canalipalpata</taxon>
        <taxon>Terebellida</taxon>
        <taxon>Terebelliformia</taxon>
        <taxon>Alvinellidae</taxon>
        <taxon>Paralvinella</taxon>
    </lineage>
</organism>
<evidence type="ECO:0000313" key="7">
    <source>
        <dbReference type="EMBL" id="KAK2140676.1"/>
    </source>
</evidence>
<evidence type="ECO:0000259" key="6">
    <source>
        <dbReference type="Pfam" id="PF10075"/>
    </source>
</evidence>
<name>A0AAD9IU78_9ANNE</name>
<evidence type="ECO:0000256" key="1">
    <source>
        <dbReference type="ARBA" id="ARBA00004123"/>
    </source>
</evidence>
<dbReference type="InterPro" id="IPR033464">
    <property type="entry name" value="CSN8_PSD8_EIF3K"/>
</dbReference>
<evidence type="ECO:0000256" key="3">
    <source>
        <dbReference type="ARBA" id="ARBA00022490"/>
    </source>
</evidence>
<proteinExistence type="predicted"/>
<dbReference type="GO" id="GO:0008180">
    <property type="term" value="C:COP9 signalosome"/>
    <property type="evidence" value="ECO:0007669"/>
    <property type="project" value="UniProtKB-KW"/>
</dbReference>
<evidence type="ECO:0000256" key="4">
    <source>
        <dbReference type="ARBA" id="ARBA00022790"/>
    </source>
</evidence>
<dbReference type="EMBL" id="JAODUP010001280">
    <property type="protein sequence ID" value="KAK2140676.1"/>
    <property type="molecule type" value="Genomic_DNA"/>
</dbReference>
<gene>
    <name evidence="7" type="ORF">LSH36_1280g00103</name>
</gene>
<evidence type="ECO:0000256" key="5">
    <source>
        <dbReference type="ARBA" id="ARBA00023242"/>
    </source>
</evidence>
<dbReference type="GO" id="GO:0005737">
    <property type="term" value="C:cytoplasm"/>
    <property type="evidence" value="ECO:0007669"/>
    <property type="project" value="UniProtKB-SubCell"/>
</dbReference>
<evidence type="ECO:0000313" key="8">
    <source>
        <dbReference type="Proteomes" id="UP001208570"/>
    </source>
</evidence>
<keyword evidence="5" id="KW-0539">Nucleus</keyword>
<sequence length="138" mass="15465">MAVEEAIDYVKLGKELEEQEVESPGGVATAQVYGQLLAIYLLQNDMPNAKFLWKKEHTRERGFNLVGQAYSSISGEQLSVFVGLPVTEAVEVVVARGWEADAQTRMIMPKKTKLLQEVCIPTEQQMARLTDFVSFLEN</sequence>
<dbReference type="PANTHER" id="PTHR13339">
    <property type="entry name" value="COP9 SIGNALOSOME COMPLEX SUBUNIT 8"/>
    <property type="match status" value="1"/>
</dbReference>
<dbReference type="GO" id="GO:0010387">
    <property type="term" value="P:COP9 signalosome assembly"/>
    <property type="evidence" value="ECO:0007669"/>
    <property type="project" value="InterPro"/>
</dbReference>
<dbReference type="Proteomes" id="UP001208570">
    <property type="component" value="Unassembled WGS sequence"/>
</dbReference>
<keyword evidence="8" id="KW-1185">Reference proteome</keyword>